<protein>
    <submittedName>
        <fullName evidence="2">DUF973 family protein</fullName>
    </submittedName>
</protein>
<feature type="transmembrane region" description="Helical" evidence="1">
    <location>
        <begin position="76"/>
        <end position="97"/>
    </location>
</feature>
<feature type="transmembrane region" description="Helical" evidence="1">
    <location>
        <begin position="109"/>
        <end position="131"/>
    </location>
</feature>
<reference evidence="4" key="2">
    <citation type="submission" date="2016-04" db="EMBL/GenBank/DDBJ databases">
        <authorList>
            <person name="Shah S.A."/>
            <person name="Garrett R.A."/>
        </authorList>
    </citation>
    <scope>NUCLEOTIDE SEQUENCE [LARGE SCALE GENOMIC DNA]</scope>
    <source>
        <strain evidence="4">ATCC 35091 / DSM 1616 / JCM 8930 / NBRC 15331 / P1</strain>
    </source>
</reference>
<dbReference type="Proteomes" id="UP000594632">
    <property type="component" value="Chromosome"/>
</dbReference>
<evidence type="ECO:0000313" key="5">
    <source>
        <dbReference type="Proteomes" id="UP000594632"/>
    </source>
</evidence>
<keyword evidence="1" id="KW-0812">Transmembrane</keyword>
<dbReference type="EMBL" id="CP050869">
    <property type="protein sequence ID" value="QPG48913.1"/>
    <property type="molecule type" value="Genomic_DNA"/>
</dbReference>
<evidence type="ECO:0000313" key="2">
    <source>
        <dbReference type="EMBL" id="QPG48913.1"/>
    </source>
</evidence>
<dbReference type="AlphaFoldDB" id="A0A157T180"/>
<dbReference type="RefSeq" id="WP_010923400.1">
    <property type="nucleotide sequence ID" value="NZ_LT549890.1"/>
</dbReference>
<feature type="transmembrane region" description="Helical" evidence="1">
    <location>
        <begin position="16"/>
        <end position="37"/>
    </location>
</feature>
<proteinExistence type="predicted"/>
<keyword evidence="1" id="KW-1133">Transmembrane helix</keyword>
<dbReference type="GeneID" id="27427803"/>
<dbReference type="PATRIC" id="fig|2287.9.peg.1615"/>
<accession>A0A157T180</accession>
<dbReference type="OrthoDB" id="43683at2157"/>
<evidence type="ECO:0000256" key="1">
    <source>
        <dbReference type="SAM" id="Phobius"/>
    </source>
</evidence>
<reference evidence="3" key="1">
    <citation type="submission" date="2016-04" db="EMBL/GenBank/DDBJ databases">
        <authorList>
            <person name="Evans L.H."/>
            <person name="Alamgir A."/>
            <person name="Owens N."/>
            <person name="Weber N.D."/>
            <person name="Virtaneva K."/>
            <person name="Barbian K."/>
            <person name="Babar A."/>
            <person name="Rosenke K."/>
        </authorList>
    </citation>
    <scope>NUCLEOTIDE SEQUENCE</scope>
    <source>
        <strain evidence="3">P1</strain>
    </source>
</reference>
<dbReference type="EMBL" id="LT549890">
    <property type="protein sequence ID" value="SAI85112.1"/>
    <property type="molecule type" value="Genomic_DNA"/>
</dbReference>
<feature type="transmembrane region" description="Helical" evidence="1">
    <location>
        <begin position="151"/>
        <end position="172"/>
    </location>
</feature>
<keyword evidence="1" id="KW-0472">Membrane</keyword>
<evidence type="ECO:0000313" key="4">
    <source>
        <dbReference type="Proteomes" id="UP000076770"/>
    </source>
</evidence>
<feature type="transmembrane region" description="Helical" evidence="1">
    <location>
        <begin position="184"/>
        <end position="205"/>
    </location>
</feature>
<dbReference type="Pfam" id="PF06157">
    <property type="entry name" value="DUF973"/>
    <property type="match status" value="1"/>
</dbReference>
<reference evidence="2 5" key="3">
    <citation type="journal article" date="2020" name="Nat. Commun.">
        <title>The structures of two archaeal type IV pili illuminate evolutionary relationships.</title>
        <authorList>
            <person name="Wang F."/>
            <person name="Baquero D.P."/>
            <person name="Su Z."/>
            <person name="Beltran L.C."/>
            <person name="Prangishvili D."/>
            <person name="Krupovic M."/>
            <person name="Egelman E.H."/>
        </authorList>
    </citation>
    <scope>NUCLEOTIDE SEQUENCE [LARGE SCALE GENOMIC DNA]</scope>
    <source>
        <strain evidence="2 5">POZ149</strain>
    </source>
</reference>
<dbReference type="GeneID" id="1454447"/>
<name>A0A157T180_SACSO</name>
<dbReference type="InterPro" id="IPR009321">
    <property type="entry name" value="DUF973"/>
</dbReference>
<gene>
    <name evidence="2" type="ORF">HFC64_02185</name>
    <name evidence="3" type="ORF">SSOP1_1558</name>
</gene>
<dbReference type="Proteomes" id="UP000076770">
    <property type="component" value="Chromosome i"/>
</dbReference>
<organism evidence="3 4">
    <name type="scientific">Saccharolobus solfataricus</name>
    <name type="common">Sulfolobus solfataricus</name>
    <dbReference type="NCBI Taxonomy" id="2287"/>
    <lineage>
        <taxon>Archaea</taxon>
        <taxon>Thermoproteota</taxon>
        <taxon>Thermoprotei</taxon>
        <taxon>Sulfolobales</taxon>
        <taxon>Sulfolobaceae</taxon>
        <taxon>Saccharolobus</taxon>
    </lineage>
</organism>
<evidence type="ECO:0000313" key="3">
    <source>
        <dbReference type="EMBL" id="SAI85112.1"/>
    </source>
</evidence>
<sequence length="312" mass="33521">MSNTNNELQGIRKLRLGLMILMVAGILNLAVTIPRFITPAPSIPSNITANNLNNTNIQQVFTQIASMEIGYFEESIILTSIVGVINIIGLIILRSGFNILSKTVSNEIGIGNIGIIVYIVSYPLIVIGLLLNLFGFLSVNFVEILASLPALFIAIILLIVGSILVGVGIYRVGREYSTNIVKVGGILIAIVIPAFIGSILSYIGLRNVKPITERAREVQIYSIGGGVIKGDGSAQILIYSSVSGSILSVKIEGMNIFTFKVNPATLQPGNNQINIQFDNVSNLVKGSTYIITLLVDVNGNAIEVKTYALYQP</sequence>